<evidence type="ECO:0000313" key="4">
    <source>
        <dbReference type="Proteomes" id="UP000031196"/>
    </source>
</evidence>
<dbReference type="InterPro" id="IPR050721">
    <property type="entry name" value="Trk_Ktr_HKT_K-transport"/>
</dbReference>
<dbReference type="Gene3D" id="3.30.70.1450">
    <property type="entry name" value="Regulator of K+ conductance, C-terminal domain"/>
    <property type="match status" value="1"/>
</dbReference>
<dbReference type="PANTHER" id="PTHR43833:SF7">
    <property type="entry name" value="KTR SYSTEM POTASSIUM UPTAKE PROTEIN C"/>
    <property type="match status" value="1"/>
</dbReference>
<reference evidence="3 4" key="1">
    <citation type="submission" date="2014-12" db="EMBL/GenBank/DDBJ databases">
        <title>Genome sequencing of Arthrobacter phenanthrenivorans SWC37.</title>
        <authorList>
            <person name="Tan P.W."/>
            <person name="Chan K.-G."/>
        </authorList>
    </citation>
    <scope>NUCLEOTIDE SEQUENCE [LARGE SCALE GENOMIC DNA]</scope>
    <source>
        <strain evidence="3 4">SWC37</strain>
    </source>
</reference>
<organism evidence="3 4">
    <name type="scientific">Pseudarthrobacter phenanthrenivorans</name>
    <name type="common">Arthrobacter phenanthrenivorans</name>
    <dbReference type="NCBI Taxonomy" id="361575"/>
    <lineage>
        <taxon>Bacteria</taxon>
        <taxon>Bacillati</taxon>
        <taxon>Actinomycetota</taxon>
        <taxon>Actinomycetes</taxon>
        <taxon>Micrococcales</taxon>
        <taxon>Micrococcaceae</taxon>
        <taxon>Pseudarthrobacter</taxon>
    </lineage>
</organism>
<dbReference type="PANTHER" id="PTHR43833">
    <property type="entry name" value="POTASSIUM CHANNEL PROTEIN 2-RELATED-RELATED"/>
    <property type="match status" value="1"/>
</dbReference>
<dbReference type="Pfam" id="PF02254">
    <property type="entry name" value="TrkA_N"/>
    <property type="match status" value="1"/>
</dbReference>
<accession>A0A0B4DR18</accession>
<protein>
    <submittedName>
        <fullName evidence="3">Potassium transporter</fullName>
    </submittedName>
</protein>
<dbReference type="InterPro" id="IPR036291">
    <property type="entry name" value="NAD(P)-bd_dom_sf"/>
</dbReference>
<dbReference type="EMBL" id="JWTB01000019">
    <property type="protein sequence ID" value="KIC66845.1"/>
    <property type="molecule type" value="Genomic_DNA"/>
</dbReference>
<dbReference type="Gene3D" id="3.40.50.720">
    <property type="entry name" value="NAD(P)-binding Rossmann-like Domain"/>
    <property type="match status" value="1"/>
</dbReference>
<evidence type="ECO:0000259" key="2">
    <source>
        <dbReference type="PROSITE" id="PS51202"/>
    </source>
</evidence>
<gene>
    <name evidence="3" type="ORF">RM50_10645</name>
</gene>
<dbReference type="Proteomes" id="UP000031196">
    <property type="component" value="Unassembled WGS sequence"/>
</dbReference>
<dbReference type="SUPFAM" id="SSF51735">
    <property type="entry name" value="NAD(P)-binding Rossmann-fold domains"/>
    <property type="match status" value="1"/>
</dbReference>
<evidence type="ECO:0000259" key="1">
    <source>
        <dbReference type="PROSITE" id="PS51201"/>
    </source>
</evidence>
<dbReference type="RefSeq" id="WP_043452434.1">
    <property type="nucleotide sequence ID" value="NZ_JBFBKS010000001.1"/>
</dbReference>
<dbReference type="InterPro" id="IPR036721">
    <property type="entry name" value="RCK_C_sf"/>
</dbReference>
<dbReference type="GO" id="GO:0006813">
    <property type="term" value="P:potassium ion transport"/>
    <property type="evidence" value="ECO:0007669"/>
    <property type="project" value="InterPro"/>
</dbReference>
<dbReference type="InterPro" id="IPR003148">
    <property type="entry name" value="RCK_N"/>
</dbReference>
<dbReference type="OrthoDB" id="9776294at2"/>
<dbReference type="PROSITE" id="PS51201">
    <property type="entry name" value="RCK_N"/>
    <property type="match status" value="1"/>
</dbReference>
<dbReference type="AlphaFoldDB" id="A0A0B4DR18"/>
<dbReference type="InterPro" id="IPR006037">
    <property type="entry name" value="RCK_C"/>
</dbReference>
<dbReference type="GO" id="GO:0008324">
    <property type="term" value="F:monoatomic cation transmembrane transporter activity"/>
    <property type="evidence" value="ECO:0007669"/>
    <property type="project" value="InterPro"/>
</dbReference>
<dbReference type="SUPFAM" id="SSF116726">
    <property type="entry name" value="TrkA C-terminal domain-like"/>
    <property type="match status" value="1"/>
</dbReference>
<feature type="domain" description="RCK N-terminal" evidence="1">
    <location>
        <begin position="14"/>
        <end position="130"/>
    </location>
</feature>
<feature type="domain" description="RCK C-terminal" evidence="2">
    <location>
        <begin position="146"/>
        <end position="228"/>
    </location>
</feature>
<dbReference type="Pfam" id="PF02080">
    <property type="entry name" value="TrkA_C"/>
    <property type="match status" value="1"/>
</dbReference>
<proteinExistence type="predicted"/>
<comment type="caution">
    <text evidence="3">The sequence shown here is derived from an EMBL/GenBank/DDBJ whole genome shotgun (WGS) entry which is preliminary data.</text>
</comment>
<evidence type="ECO:0000313" key="3">
    <source>
        <dbReference type="EMBL" id="KIC66845.1"/>
    </source>
</evidence>
<sequence>MASSTDAPRRPAHNAPVLVIGLGRFGSSTAEQLVKQGREVLAIERDRSLVQKWAPLLTHVVEADATNIDALRQLGAQEFSSAVVGVGTSIESSVLITVNLVDLGIEHLWVKAITPSHGKILTRIGANHVIYPEADAGVRAAHLVSGRMLDFIEFDDDFAIVKMYPPRETVGFTLDESKVRSKYGVTIVGVKSPGEDFTYARPETKVSSRDMLIVSGHVDLLERFAARP</sequence>
<dbReference type="PROSITE" id="PS51202">
    <property type="entry name" value="RCK_C"/>
    <property type="match status" value="1"/>
</dbReference>
<name>A0A0B4DR18_PSEPS</name>